<keyword evidence="2 7" id="KW-0479">Metal-binding</keyword>
<dbReference type="SUPFAM" id="SSF51556">
    <property type="entry name" value="Metallo-dependent hydrolases"/>
    <property type="match status" value="1"/>
</dbReference>
<reference evidence="10" key="1">
    <citation type="journal article" date="2016" name="Front. Microbiol.">
        <title>Complete Genome Sequence of Clostridium estertheticum DSM 8809, a Microbe Identified in Spoiled Vacuum Packed Beef.</title>
        <authorList>
            <person name="Yu Z."/>
            <person name="Gunn L."/>
            <person name="Brennan E."/>
            <person name="Reid R."/>
            <person name="Wall P.G."/>
            <person name="Gaora O.P."/>
            <person name="Hurley D."/>
            <person name="Bolton D."/>
            <person name="Fanning S."/>
        </authorList>
    </citation>
    <scope>NUCLEOTIDE SEQUENCE [LARGE SCALE GENOMIC DNA]</scope>
    <source>
        <strain evidence="10">DSM 8809</strain>
    </source>
</reference>
<dbReference type="GO" id="GO:0050480">
    <property type="term" value="F:imidazolonepropionase activity"/>
    <property type="evidence" value="ECO:0007669"/>
    <property type="project" value="UniProtKB-UniRule"/>
</dbReference>
<dbReference type="GO" id="GO:0019557">
    <property type="term" value="P:L-histidine catabolic process to glutamate and formate"/>
    <property type="evidence" value="ECO:0007669"/>
    <property type="project" value="UniProtKB-UniPathway"/>
</dbReference>
<sequence length="417" mass="45719">MIKKDLLIINAAELVTCSGFKAKYGEEMKNIHTIKNGAVVIEGGIIKAVNTTEEILKTYNEEDFEVIDASNKCVLPGFVDSHTHFIFGGYRADEFAWRLRGDSYMDIMERGGGIQNTVKATRDASFEELYNVGFERLNDMIKLGVTTVEGKSGYGLDLDTEIKQLKVMKKLNEEHVMDLAITFLGAHSIPPEYKGKNNEYIDFIIDNVLPVVKDENLAEFCDVFCEDKVFSVEESRKLLLKAKEMGFKLKLHADEIVTLGGSELAAEVGAISADHLLHASDEGIKAMAAKKVISTLLPCTAFCLKEPYARAREMIDSGCGVALASDFNPGSCFTYSIPLVFAVAAIYMKMSMEEAITALTINGAAAVGRADSIGSIDPGKKGDIVILKYPSYNFIPYNTGINIVEKVIKDGNVVVNI</sequence>
<feature type="binding site" evidence="7">
    <location>
        <position position="331"/>
    </location>
    <ligand>
        <name>4-imidazolone-5-propanoate</name>
        <dbReference type="ChEBI" id="CHEBI:77893"/>
    </ligand>
</feature>
<dbReference type="PANTHER" id="PTHR42752">
    <property type="entry name" value="IMIDAZOLONEPROPIONASE"/>
    <property type="match status" value="1"/>
</dbReference>
<feature type="binding site" evidence="7">
    <location>
        <position position="84"/>
    </location>
    <ligand>
        <name>Fe(3+)</name>
        <dbReference type="ChEBI" id="CHEBI:29034"/>
    </ligand>
</feature>
<feature type="binding site" evidence="7">
    <location>
        <position position="82"/>
    </location>
    <ligand>
        <name>Zn(2+)</name>
        <dbReference type="ChEBI" id="CHEBI:29105"/>
    </ligand>
</feature>
<feature type="binding site" evidence="7">
    <location>
        <position position="328"/>
    </location>
    <ligand>
        <name>N-formimidoyl-L-glutamate</name>
        <dbReference type="ChEBI" id="CHEBI:58928"/>
    </ligand>
</feature>
<keyword evidence="10" id="KW-1185">Reference proteome</keyword>
<feature type="binding site" evidence="7">
    <location>
        <position position="187"/>
    </location>
    <ligand>
        <name>4-imidazolone-5-propanoate</name>
        <dbReference type="ChEBI" id="CHEBI:77893"/>
    </ligand>
</feature>
<accession>A0A1J0GF75</accession>
<dbReference type="GO" id="GO:0008270">
    <property type="term" value="F:zinc ion binding"/>
    <property type="evidence" value="ECO:0007669"/>
    <property type="project" value="UniProtKB-UniRule"/>
</dbReference>
<dbReference type="RefSeq" id="WP_071612320.1">
    <property type="nucleotide sequence ID" value="NZ_CP015756.1"/>
</dbReference>
<evidence type="ECO:0000256" key="3">
    <source>
        <dbReference type="ARBA" id="ARBA00022801"/>
    </source>
</evidence>
<dbReference type="GO" id="GO:0005737">
    <property type="term" value="C:cytoplasm"/>
    <property type="evidence" value="ECO:0007669"/>
    <property type="project" value="UniProtKB-SubCell"/>
</dbReference>
<dbReference type="InterPro" id="IPR005920">
    <property type="entry name" value="HutI"/>
</dbReference>
<feature type="binding site" evidence="7">
    <location>
        <position position="154"/>
    </location>
    <ligand>
        <name>N-formimidoyl-L-glutamate</name>
        <dbReference type="ChEBI" id="CHEBI:58928"/>
    </ligand>
</feature>
<evidence type="ECO:0000313" key="10">
    <source>
        <dbReference type="Proteomes" id="UP000182569"/>
    </source>
</evidence>
<feature type="binding site" evidence="7">
    <location>
        <position position="252"/>
    </location>
    <ligand>
        <name>Zn(2+)</name>
        <dbReference type="ChEBI" id="CHEBI:29105"/>
    </ligand>
</feature>
<dbReference type="AlphaFoldDB" id="A0A1J0GF75"/>
<dbReference type="SUPFAM" id="SSF51338">
    <property type="entry name" value="Composite domain of metallo-dependent hydrolases"/>
    <property type="match status" value="1"/>
</dbReference>
<feature type="binding site" evidence="7">
    <location>
        <position position="84"/>
    </location>
    <ligand>
        <name>Zn(2+)</name>
        <dbReference type="ChEBI" id="CHEBI:29105"/>
    </ligand>
</feature>
<feature type="binding site" evidence="7">
    <location>
        <position position="252"/>
    </location>
    <ligand>
        <name>Fe(3+)</name>
        <dbReference type="ChEBI" id="CHEBI:29034"/>
    </ligand>
</feature>
<feature type="binding site" evidence="7">
    <location>
        <position position="91"/>
    </location>
    <ligand>
        <name>4-imidazolone-5-propanoate</name>
        <dbReference type="ChEBI" id="CHEBI:77893"/>
    </ligand>
</feature>
<dbReference type="Gene3D" id="3.20.20.140">
    <property type="entry name" value="Metal-dependent hydrolases"/>
    <property type="match status" value="1"/>
</dbReference>
<feature type="binding site" evidence="7">
    <location>
        <position position="326"/>
    </location>
    <ligand>
        <name>Fe(3+)</name>
        <dbReference type="ChEBI" id="CHEBI:29034"/>
    </ligand>
</feature>
<dbReference type="UniPathway" id="UPA00379">
    <property type="reaction ID" value="UER00551"/>
</dbReference>
<evidence type="ECO:0000256" key="4">
    <source>
        <dbReference type="ARBA" id="ARBA00022808"/>
    </source>
</evidence>
<dbReference type="InterPro" id="IPR006680">
    <property type="entry name" value="Amidohydro-rel"/>
</dbReference>
<feature type="binding site" evidence="7">
    <location>
        <position position="82"/>
    </location>
    <ligand>
        <name>Fe(3+)</name>
        <dbReference type="ChEBI" id="CHEBI:29034"/>
    </ligand>
</feature>
<keyword evidence="5 7" id="KW-0862">Zinc</keyword>
<evidence type="ECO:0000256" key="5">
    <source>
        <dbReference type="ARBA" id="ARBA00022833"/>
    </source>
</evidence>
<dbReference type="InterPro" id="IPR032466">
    <property type="entry name" value="Metal_Hydrolase"/>
</dbReference>
<dbReference type="HAMAP" id="MF_00372">
    <property type="entry name" value="HutI"/>
    <property type="match status" value="1"/>
</dbReference>
<keyword evidence="7" id="KW-0963">Cytoplasm</keyword>
<comment type="similarity">
    <text evidence="7">Belongs to the metallo-dependent hydrolases superfamily. HutI family.</text>
</comment>
<feature type="binding site" evidence="7">
    <location>
        <position position="326"/>
    </location>
    <ligand>
        <name>Zn(2+)</name>
        <dbReference type="ChEBI" id="CHEBI:29105"/>
    </ligand>
</feature>
<feature type="domain" description="Amidohydrolase-related" evidence="8">
    <location>
        <begin position="74"/>
        <end position="414"/>
    </location>
</feature>
<gene>
    <name evidence="7" type="primary">hutI</name>
    <name evidence="9" type="ORF">A7L45_08070</name>
</gene>
<comment type="cofactor">
    <cofactor evidence="7">
        <name>Zn(2+)</name>
        <dbReference type="ChEBI" id="CHEBI:29105"/>
    </cofactor>
    <cofactor evidence="7">
        <name>Fe(3+)</name>
        <dbReference type="ChEBI" id="CHEBI:29034"/>
    </cofactor>
    <text evidence="7">Binds 1 zinc or iron ion per subunit.</text>
</comment>
<evidence type="ECO:0000259" key="8">
    <source>
        <dbReference type="Pfam" id="PF01979"/>
    </source>
</evidence>
<dbReference type="NCBIfam" id="TIGR01224">
    <property type="entry name" value="hutI"/>
    <property type="match status" value="1"/>
</dbReference>
<comment type="function">
    <text evidence="7">Catalyzes the hydrolytic cleavage of the carbon-nitrogen bond in imidazolone-5-propanoate to yield N-formimidoyl-L-glutamate. It is the third step in the universal histidine degradation pathway.</text>
</comment>
<protein>
    <recommendedName>
        <fullName evidence="1 7">Imidazolonepropionase</fullName>
        <ecNumber evidence="1 7">3.5.2.7</ecNumber>
    </recommendedName>
    <alternativeName>
        <fullName evidence="7">Imidazolone-5-propionate hydrolase</fullName>
    </alternativeName>
</protein>
<dbReference type="PANTHER" id="PTHR42752:SF1">
    <property type="entry name" value="IMIDAZOLONEPROPIONASE-RELATED"/>
    <property type="match status" value="1"/>
</dbReference>
<dbReference type="OrthoDB" id="9776455at2"/>
<dbReference type="GO" id="GO:0005506">
    <property type="term" value="F:iron ion binding"/>
    <property type="evidence" value="ECO:0007669"/>
    <property type="project" value="UniProtKB-UniRule"/>
</dbReference>
<dbReference type="EMBL" id="CP015756">
    <property type="protein sequence ID" value="APC40026.1"/>
    <property type="molecule type" value="Genomic_DNA"/>
</dbReference>
<dbReference type="Pfam" id="PF01979">
    <property type="entry name" value="Amidohydro_1"/>
    <property type="match status" value="1"/>
</dbReference>
<dbReference type="KEGG" id="ceu:A7L45_08070"/>
<dbReference type="CDD" id="cd01296">
    <property type="entry name" value="Imidazolone-5PH"/>
    <property type="match status" value="1"/>
</dbReference>
<dbReference type="FunFam" id="3.20.20.140:FF:000007">
    <property type="entry name" value="Imidazolonepropionase"/>
    <property type="match status" value="1"/>
</dbReference>
<evidence type="ECO:0000256" key="2">
    <source>
        <dbReference type="ARBA" id="ARBA00022723"/>
    </source>
</evidence>
<proteinExistence type="inferred from homology"/>
<comment type="pathway">
    <text evidence="7">Amino-acid degradation; L-histidine degradation into L-glutamate; N-formimidoyl-L-glutamate from L-histidine: step 3/3.</text>
</comment>
<dbReference type="GO" id="GO:0019556">
    <property type="term" value="P:L-histidine catabolic process to glutamate and formamide"/>
    <property type="evidence" value="ECO:0007669"/>
    <property type="project" value="UniProtKB-UniRule"/>
</dbReference>
<evidence type="ECO:0000256" key="1">
    <source>
        <dbReference type="ARBA" id="ARBA00012864"/>
    </source>
</evidence>
<evidence type="ECO:0000256" key="7">
    <source>
        <dbReference type="HAMAP-Rule" id="MF_00372"/>
    </source>
</evidence>
<dbReference type="Proteomes" id="UP000182569">
    <property type="component" value="Chromosome"/>
</dbReference>
<dbReference type="Gene3D" id="2.30.40.10">
    <property type="entry name" value="Urease, subunit C, domain 1"/>
    <property type="match status" value="1"/>
</dbReference>
<evidence type="ECO:0000256" key="6">
    <source>
        <dbReference type="ARBA" id="ARBA00023004"/>
    </source>
</evidence>
<comment type="subcellular location">
    <subcellularLocation>
        <location evidence="7">Cytoplasm</location>
    </subcellularLocation>
</comment>
<dbReference type="EC" id="3.5.2.7" evidence="1 7"/>
<feature type="binding site" evidence="7">
    <location>
        <position position="330"/>
    </location>
    <ligand>
        <name>N-formimidoyl-L-glutamate</name>
        <dbReference type="ChEBI" id="CHEBI:58928"/>
    </ligand>
</feature>
<comment type="catalytic activity">
    <reaction evidence="7">
        <text>4-imidazolone-5-propanoate + H2O = N-formimidoyl-L-glutamate</text>
        <dbReference type="Rhea" id="RHEA:23660"/>
        <dbReference type="ChEBI" id="CHEBI:15377"/>
        <dbReference type="ChEBI" id="CHEBI:58928"/>
        <dbReference type="ChEBI" id="CHEBI:77893"/>
        <dbReference type="EC" id="3.5.2.7"/>
    </reaction>
</comment>
<evidence type="ECO:0000313" key="9">
    <source>
        <dbReference type="EMBL" id="APC40026.1"/>
    </source>
</evidence>
<keyword evidence="6 7" id="KW-0408">Iron</keyword>
<dbReference type="STRING" id="1552.A7L45_08070"/>
<feature type="binding site" evidence="7">
    <location>
        <position position="255"/>
    </location>
    <ligand>
        <name>4-imidazolone-5-propanoate</name>
        <dbReference type="ChEBI" id="CHEBI:77893"/>
    </ligand>
</feature>
<keyword evidence="3 7" id="KW-0378">Hydrolase</keyword>
<keyword evidence="4 7" id="KW-0369">Histidine metabolism</keyword>
<name>A0A1J0GF75_9CLOT</name>
<organism evidence="9 10">
    <name type="scientific">Clostridium estertheticum subsp. estertheticum</name>
    <dbReference type="NCBI Taxonomy" id="1552"/>
    <lineage>
        <taxon>Bacteria</taxon>
        <taxon>Bacillati</taxon>
        <taxon>Bacillota</taxon>
        <taxon>Clostridia</taxon>
        <taxon>Eubacteriales</taxon>
        <taxon>Clostridiaceae</taxon>
        <taxon>Clostridium</taxon>
    </lineage>
</organism>
<feature type="binding site" evidence="7">
    <location>
        <position position="154"/>
    </location>
    <ligand>
        <name>4-imidazolone-5-propanoate</name>
        <dbReference type="ChEBI" id="CHEBI:77893"/>
    </ligand>
</feature>
<dbReference type="InterPro" id="IPR011059">
    <property type="entry name" value="Metal-dep_hydrolase_composite"/>
</dbReference>